<name>A0A917WVS3_9BACI</name>
<accession>A0A917WVS3</accession>
<evidence type="ECO:0000313" key="2">
    <source>
        <dbReference type="Proteomes" id="UP000618460"/>
    </source>
</evidence>
<dbReference type="Proteomes" id="UP000618460">
    <property type="component" value="Unassembled WGS sequence"/>
</dbReference>
<protein>
    <submittedName>
        <fullName evidence="1">Uncharacterized protein</fullName>
    </submittedName>
</protein>
<proteinExistence type="predicted"/>
<dbReference type="EMBL" id="BMLG01000015">
    <property type="protein sequence ID" value="GGM37056.1"/>
    <property type="molecule type" value="Genomic_DNA"/>
</dbReference>
<reference evidence="1" key="1">
    <citation type="journal article" date="2014" name="Int. J. Syst. Evol. Microbiol.">
        <title>Complete genome sequence of Corynebacterium casei LMG S-19264T (=DSM 44701T), isolated from a smear-ripened cheese.</title>
        <authorList>
            <consortium name="US DOE Joint Genome Institute (JGI-PGF)"/>
            <person name="Walter F."/>
            <person name="Albersmeier A."/>
            <person name="Kalinowski J."/>
            <person name="Ruckert C."/>
        </authorList>
    </citation>
    <scope>NUCLEOTIDE SEQUENCE</scope>
    <source>
        <strain evidence="1">CGMCC 1.6333</strain>
    </source>
</reference>
<gene>
    <name evidence="1" type="ORF">GCM10011351_24060</name>
</gene>
<dbReference type="OrthoDB" id="2734037at2"/>
<evidence type="ECO:0000313" key="1">
    <source>
        <dbReference type="EMBL" id="GGM37056.1"/>
    </source>
</evidence>
<comment type="caution">
    <text evidence="1">The sequence shown here is derived from an EMBL/GenBank/DDBJ whole genome shotgun (WGS) entry which is preliminary data.</text>
</comment>
<keyword evidence="2" id="KW-1185">Reference proteome</keyword>
<organism evidence="1 2">
    <name type="scientific">Paraliobacillus quinghaiensis</name>
    <dbReference type="NCBI Taxonomy" id="470815"/>
    <lineage>
        <taxon>Bacteria</taxon>
        <taxon>Bacillati</taxon>
        <taxon>Bacillota</taxon>
        <taxon>Bacilli</taxon>
        <taxon>Bacillales</taxon>
        <taxon>Bacillaceae</taxon>
        <taxon>Paraliobacillus</taxon>
    </lineage>
</organism>
<reference evidence="1" key="2">
    <citation type="submission" date="2020-09" db="EMBL/GenBank/DDBJ databases">
        <authorList>
            <person name="Sun Q."/>
            <person name="Zhou Y."/>
        </authorList>
    </citation>
    <scope>NUCLEOTIDE SEQUENCE</scope>
    <source>
        <strain evidence="1">CGMCC 1.6333</strain>
    </source>
</reference>
<sequence>MMVREKRNWRCHICNHQDSNAHFAALYEYKKIFGDEITNAAARSFLQIESSTVVKRILKNAGLKKIGENKGSKYIIS</sequence>
<dbReference type="AlphaFoldDB" id="A0A917WVS3"/>